<evidence type="ECO:0000259" key="3">
    <source>
        <dbReference type="Pfam" id="PF08557"/>
    </source>
</evidence>
<reference evidence="4" key="1">
    <citation type="submission" date="2017-02" db="UniProtKB">
        <authorList>
            <consortium name="WormBaseParasite"/>
        </authorList>
    </citation>
    <scope>IDENTIFICATION</scope>
</reference>
<feature type="domain" description="Fatty acid desaturase" evidence="2">
    <location>
        <begin position="40"/>
        <end position="266"/>
    </location>
</feature>
<sequence length="322" mass="37206">LKKHPEIKTLMGPDPIIAVYVTLEVLAQFGIAYLISIYQPGWIGWLISCYFISATLSHSLGSAIHEIGHNLAFGHKHGWANRILSIVCNLPMVIPVAISYKKYHHEHHRWLGHEDLDVDVPMRWECILFQSRPLRFIWILLNPFFYAVRPFFKSPRPLTAWEVINLVVQSAFDVIIWHLLGNYAFAYLLMGTIFGFGPHPMAGHVISEHYLFADNFATHSYYGILNIPLYNVGYHVEHHDFPYIPFTRLHKLKEMAPEYYNHLPYHKSLCKVMWDFVFQPDSGPGARSITATATTRPELYEKMPHFDLSSSLTYPEGAKKEN</sequence>
<dbReference type="GO" id="GO:0016020">
    <property type="term" value="C:membrane"/>
    <property type="evidence" value="ECO:0007669"/>
    <property type="project" value="GOC"/>
</dbReference>
<keyword evidence="1" id="KW-1133">Transmembrane helix</keyword>
<dbReference type="STRING" id="102285.A0A0R3T8L8"/>
<accession>A0A0R3T8L8</accession>
<feature type="transmembrane region" description="Helical" evidence="1">
    <location>
        <begin position="42"/>
        <end position="60"/>
    </location>
</feature>
<protein>
    <submittedName>
        <fullName evidence="4">Sphingolipid 4-desaturase</fullName>
    </submittedName>
</protein>
<dbReference type="Pfam" id="PF08557">
    <property type="entry name" value="Lipid_DES"/>
    <property type="match status" value="1"/>
</dbReference>
<dbReference type="InterPro" id="IPR013866">
    <property type="entry name" value="Sphingolipid_d4-desaturase_N"/>
</dbReference>
<dbReference type="PANTHER" id="PTHR12879">
    <property type="entry name" value="SPHINGOLIPID DELTA 4 DESATURASE/C-4 HYDROXYLASE PROTEIN DES2"/>
    <property type="match status" value="1"/>
</dbReference>
<dbReference type="GO" id="GO:0042284">
    <property type="term" value="F:sphingolipid delta-4 desaturase activity"/>
    <property type="evidence" value="ECO:0007669"/>
    <property type="project" value="TreeGrafter"/>
</dbReference>
<dbReference type="Pfam" id="PF00487">
    <property type="entry name" value="FA_desaturase"/>
    <property type="match status" value="1"/>
</dbReference>
<dbReference type="WBParaSite" id="HNAJ_0000340601-mRNA-1">
    <property type="protein sequence ID" value="HNAJ_0000340601-mRNA-1"/>
    <property type="gene ID" value="HNAJ_0000340601"/>
</dbReference>
<feature type="transmembrane region" description="Helical" evidence="1">
    <location>
        <begin position="16"/>
        <end position="35"/>
    </location>
</feature>
<dbReference type="InterPro" id="IPR005804">
    <property type="entry name" value="FA_desaturase_dom"/>
</dbReference>
<evidence type="ECO:0000256" key="1">
    <source>
        <dbReference type="SAM" id="Phobius"/>
    </source>
</evidence>
<evidence type="ECO:0000259" key="2">
    <source>
        <dbReference type="Pfam" id="PF00487"/>
    </source>
</evidence>
<feature type="domain" description="Sphingolipid delta4-desaturase N-terminal" evidence="3">
    <location>
        <begin position="1"/>
        <end position="15"/>
    </location>
</feature>
<keyword evidence="1" id="KW-0472">Membrane</keyword>
<proteinExistence type="predicted"/>
<name>A0A0R3T8L8_RODNA</name>
<dbReference type="PANTHER" id="PTHR12879:SF8">
    <property type="entry name" value="SPHINGOLIPID DELTA(4)-DESATURASE DES1"/>
    <property type="match status" value="1"/>
</dbReference>
<dbReference type="AlphaFoldDB" id="A0A0R3T8L8"/>
<dbReference type="GO" id="GO:0046513">
    <property type="term" value="P:ceramide biosynthetic process"/>
    <property type="evidence" value="ECO:0007669"/>
    <property type="project" value="TreeGrafter"/>
</dbReference>
<feature type="transmembrane region" description="Helical" evidence="1">
    <location>
        <begin position="80"/>
        <end position="100"/>
    </location>
</feature>
<evidence type="ECO:0000313" key="4">
    <source>
        <dbReference type="WBParaSite" id="HNAJ_0000340601-mRNA-1"/>
    </source>
</evidence>
<organism evidence="4">
    <name type="scientific">Rodentolepis nana</name>
    <name type="common">Dwarf tapeworm</name>
    <name type="synonym">Hymenolepis nana</name>
    <dbReference type="NCBI Taxonomy" id="102285"/>
    <lineage>
        <taxon>Eukaryota</taxon>
        <taxon>Metazoa</taxon>
        <taxon>Spiralia</taxon>
        <taxon>Lophotrochozoa</taxon>
        <taxon>Platyhelminthes</taxon>
        <taxon>Cestoda</taxon>
        <taxon>Eucestoda</taxon>
        <taxon>Cyclophyllidea</taxon>
        <taxon>Hymenolepididae</taxon>
        <taxon>Rodentolepis</taxon>
    </lineage>
</organism>
<keyword evidence="1" id="KW-0812">Transmembrane</keyword>
<feature type="transmembrane region" description="Helical" evidence="1">
    <location>
        <begin position="175"/>
        <end position="196"/>
    </location>
</feature>